<gene>
    <name evidence="6" type="ORF">PWN146_05003</name>
</gene>
<accession>A0A1C3HMH9</accession>
<keyword evidence="3" id="KW-0238">DNA-binding</keyword>
<dbReference type="GO" id="GO:0006310">
    <property type="term" value="P:DNA recombination"/>
    <property type="evidence" value="ECO:0007669"/>
    <property type="project" value="UniProtKB-KW"/>
</dbReference>
<dbReference type="InterPro" id="IPR011010">
    <property type="entry name" value="DNA_brk_join_enz"/>
</dbReference>
<reference evidence="6" key="1">
    <citation type="submission" date="2016-05" db="EMBL/GenBank/DDBJ databases">
        <authorList>
            <person name="Cock P.J.A."/>
            <person name="Cock P.J.A."/>
        </authorList>
    </citation>
    <scope>NUCLEOTIDE SEQUENCE</scope>
    <source>
        <strain evidence="6">PWN146_assembly</strain>
    </source>
</reference>
<name>A0A1C3HMH9_SERMA</name>
<proteinExistence type="inferred from homology"/>
<dbReference type="GO" id="GO:0015074">
    <property type="term" value="P:DNA integration"/>
    <property type="evidence" value="ECO:0007669"/>
    <property type="project" value="UniProtKB-KW"/>
</dbReference>
<feature type="domain" description="Tyr recombinase" evidence="5">
    <location>
        <begin position="169"/>
        <end position="392"/>
    </location>
</feature>
<evidence type="ECO:0000256" key="1">
    <source>
        <dbReference type="ARBA" id="ARBA00008857"/>
    </source>
</evidence>
<keyword evidence="2" id="KW-0229">DNA integration</keyword>
<sequence>MKKYAINSFVFDNGERFCHVVDKITGEPIYYPNLYLITQVRNRSNSINTIKSIAGIVAMLHSYFAINNIDIEERIFKLEFLSFNEIEVLSDYMSRNYKQGKGTPSCKLPVAKNPTNYFRFSVICDYMQWLCKVYLTLSNDKNVELKIKNFITAVKSKRPSNVDRYKKEIPDKALNQKQLDYLFDIVKPNSDNNPFSPEVQKRNQLIMLLLYSFGIRAGELLNLRISDIDFAHSTIAIKRRADDKSDPRVNQPLVKTCERKLPVGETLMGEIYNYIIVERNKVTNAKGNDFLFITNKLGKTVGMPLSMSAYHKIINIISKAHPELNELSGHMLRHTWNYEFSRMMDERDEPFSEEKEAQIRSYIMGWVVDSEMAKIYNARHIVEQAHKTSLVIQNEFMERAI</sequence>
<evidence type="ECO:0000259" key="5">
    <source>
        <dbReference type="PROSITE" id="PS51898"/>
    </source>
</evidence>
<protein>
    <submittedName>
        <fullName evidence="6">Site-specific tyrosine recombinase XerC</fullName>
    </submittedName>
</protein>
<dbReference type="PROSITE" id="PS51898">
    <property type="entry name" value="TYR_RECOMBINASE"/>
    <property type="match status" value="1"/>
</dbReference>
<dbReference type="InterPro" id="IPR050090">
    <property type="entry name" value="Tyrosine_recombinase_XerCD"/>
</dbReference>
<evidence type="ECO:0000256" key="2">
    <source>
        <dbReference type="ARBA" id="ARBA00022908"/>
    </source>
</evidence>
<evidence type="ECO:0000256" key="4">
    <source>
        <dbReference type="ARBA" id="ARBA00023172"/>
    </source>
</evidence>
<evidence type="ECO:0000313" key="6">
    <source>
        <dbReference type="EMBL" id="SAY46237.1"/>
    </source>
</evidence>
<dbReference type="SUPFAM" id="SSF56349">
    <property type="entry name" value="DNA breaking-rejoining enzymes"/>
    <property type="match status" value="1"/>
</dbReference>
<dbReference type="InterPro" id="IPR002104">
    <property type="entry name" value="Integrase_catalytic"/>
</dbReference>
<comment type="similarity">
    <text evidence="1">Belongs to the 'phage' integrase family.</text>
</comment>
<dbReference type="PANTHER" id="PTHR30349:SF41">
    <property type="entry name" value="INTEGRASE_RECOMBINASE PROTEIN MJ0367-RELATED"/>
    <property type="match status" value="1"/>
</dbReference>
<dbReference type="EMBL" id="LT575490">
    <property type="protein sequence ID" value="SAY46237.1"/>
    <property type="molecule type" value="Genomic_DNA"/>
</dbReference>
<dbReference type="AlphaFoldDB" id="A0A1C3HMH9"/>
<dbReference type="PANTHER" id="PTHR30349">
    <property type="entry name" value="PHAGE INTEGRASE-RELATED"/>
    <property type="match status" value="1"/>
</dbReference>
<organism evidence="6">
    <name type="scientific">Serratia marcescens</name>
    <dbReference type="NCBI Taxonomy" id="615"/>
    <lineage>
        <taxon>Bacteria</taxon>
        <taxon>Pseudomonadati</taxon>
        <taxon>Pseudomonadota</taxon>
        <taxon>Gammaproteobacteria</taxon>
        <taxon>Enterobacterales</taxon>
        <taxon>Yersiniaceae</taxon>
        <taxon>Serratia</taxon>
    </lineage>
</organism>
<dbReference type="CDD" id="cd00397">
    <property type="entry name" value="DNA_BRE_C"/>
    <property type="match status" value="1"/>
</dbReference>
<dbReference type="InterPro" id="IPR013762">
    <property type="entry name" value="Integrase-like_cat_sf"/>
</dbReference>
<dbReference type="Pfam" id="PF00589">
    <property type="entry name" value="Phage_integrase"/>
    <property type="match status" value="1"/>
</dbReference>
<keyword evidence="4" id="KW-0233">DNA recombination</keyword>
<dbReference type="Gene3D" id="1.10.443.10">
    <property type="entry name" value="Intergrase catalytic core"/>
    <property type="match status" value="1"/>
</dbReference>
<evidence type="ECO:0000256" key="3">
    <source>
        <dbReference type="ARBA" id="ARBA00023125"/>
    </source>
</evidence>
<dbReference type="GO" id="GO:0003677">
    <property type="term" value="F:DNA binding"/>
    <property type="evidence" value="ECO:0007669"/>
    <property type="project" value="UniProtKB-KW"/>
</dbReference>